<evidence type="ECO:0000256" key="4">
    <source>
        <dbReference type="ARBA" id="ARBA00023006"/>
    </source>
</evidence>
<dbReference type="GO" id="GO:0034727">
    <property type="term" value="P:piecemeal microautophagy of the nucleus"/>
    <property type="evidence" value="ECO:0007669"/>
    <property type="project" value="TreeGrafter"/>
</dbReference>
<dbReference type="GO" id="GO:0005776">
    <property type="term" value="C:autophagosome"/>
    <property type="evidence" value="ECO:0007669"/>
    <property type="project" value="TreeGrafter"/>
</dbReference>
<dbReference type="GO" id="GO:0034045">
    <property type="term" value="C:phagophore assembly site membrane"/>
    <property type="evidence" value="ECO:0007669"/>
    <property type="project" value="TreeGrafter"/>
</dbReference>
<reference evidence="8 9" key="2">
    <citation type="journal article" date="2014" name="BMC Genomics">
        <title>An improved genome of the model marine alga Ostreococcus tauri unfolds by assessing Illumina de novo assemblies.</title>
        <authorList>
            <person name="Blanc-Mathieu R."/>
            <person name="Verhelst B."/>
            <person name="Derelle E."/>
            <person name="Rombauts S."/>
            <person name="Bouget F.Y."/>
            <person name="Carre I."/>
            <person name="Chateau A."/>
            <person name="Eyre-Walker A."/>
            <person name="Grimsley N."/>
            <person name="Moreau H."/>
            <person name="Piegu B."/>
            <person name="Rivals E."/>
            <person name="Schackwitz W."/>
            <person name="Van de Peer Y."/>
            <person name="Piganeau G."/>
        </authorList>
    </citation>
    <scope>NUCLEOTIDE SEQUENCE [LARGE SCALE GENOMIC DNA]</scope>
    <source>
        <strain evidence="9">OTTH 0595 / CCAP 157/2 / RCC745</strain>
    </source>
</reference>
<dbReference type="KEGG" id="ota:OT_ostta18g01480"/>
<feature type="domain" description="Autophagy protein ATG5 alpha-helical bundle region" evidence="7">
    <location>
        <begin position="120"/>
        <end position="165"/>
    </location>
</feature>
<dbReference type="InterPro" id="IPR048318">
    <property type="entry name" value="ATG5_UblB"/>
</dbReference>
<proteinExistence type="inferred from homology"/>
<keyword evidence="3 5" id="KW-0832">Ubl conjugation</keyword>
<dbReference type="Gene3D" id="1.10.246.190">
    <property type="entry name" value="Autophagy protein Apg5, helix rich domain"/>
    <property type="match status" value="1"/>
</dbReference>
<protein>
    <recommendedName>
        <fullName evidence="5">Autophagy protein 5</fullName>
    </recommendedName>
</protein>
<dbReference type="RefSeq" id="XP_003084193.2">
    <property type="nucleotide sequence ID" value="XM_003084145.2"/>
</dbReference>
<dbReference type="GO" id="GO:0006995">
    <property type="term" value="P:cellular response to nitrogen starvation"/>
    <property type="evidence" value="ECO:0007669"/>
    <property type="project" value="TreeGrafter"/>
</dbReference>
<dbReference type="Pfam" id="PF04106">
    <property type="entry name" value="ATG5_UblB"/>
    <property type="match status" value="1"/>
</dbReference>
<dbReference type="Gene3D" id="3.10.20.90">
    <property type="entry name" value="Phosphatidylinositol 3-kinase Catalytic Subunit, Chain A, domain 1"/>
    <property type="match status" value="1"/>
</dbReference>
<gene>
    <name evidence="8" type="ORF">OT_ostta18g01480</name>
</gene>
<evidence type="ECO:0000259" key="7">
    <source>
        <dbReference type="Pfam" id="PF20637"/>
    </source>
</evidence>
<dbReference type="STRING" id="70448.A0A096P9R8"/>
<comment type="function">
    <text evidence="5">Required for autophagy.</text>
</comment>
<keyword evidence="5" id="KW-0963">Cytoplasm</keyword>
<dbReference type="InterPro" id="IPR048940">
    <property type="entry name" value="ATG5_HBR"/>
</dbReference>
<evidence type="ECO:0000313" key="9">
    <source>
        <dbReference type="Proteomes" id="UP000009170"/>
    </source>
</evidence>
<dbReference type="GO" id="GO:0000422">
    <property type="term" value="P:autophagy of mitochondrion"/>
    <property type="evidence" value="ECO:0007669"/>
    <property type="project" value="TreeGrafter"/>
</dbReference>
<dbReference type="Pfam" id="PF20637">
    <property type="entry name" value="ATG5_HBR"/>
    <property type="match status" value="1"/>
</dbReference>
<dbReference type="PANTHER" id="PTHR13040">
    <property type="entry name" value="AUTOPHAGY PROTEIN 5"/>
    <property type="match status" value="1"/>
</dbReference>
<sequence length="270" mass="29821">MSHVDACVGTVAITLEHKEKSLLLNVPRTASLGGFLARTEIRERLRLILDVPERFTAIEVRARDGKGEWERFDARFAHASALADCASTLDGVCGIRLEVKGDDDDAMRVDSGSGWDDLERECRQSFFNGVKEATYATHASASKAMTMTRESADAMWAAAQRGDYEGLRRAESSSAELREGRREVLPVRVYEVRDGSFARAVVVSAPASVERRDITVGDALRQFGVDLRDVRTVISQGIEIDLDFDLAKTHEALRHVDGFLYLVTHCGTSS</sequence>
<name>A0A096P9R8_OSTTA</name>
<keyword evidence="5" id="KW-0813">Transport</keyword>
<keyword evidence="9" id="KW-1185">Reference proteome</keyword>
<feature type="domain" description="Autophagy protein ATG5 UblB" evidence="6">
    <location>
        <begin position="185"/>
        <end position="263"/>
    </location>
</feature>
<comment type="subunit">
    <text evidence="5">Conjugated with ATG12.</text>
</comment>
<dbReference type="InParanoid" id="A0A096P9R8"/>
<dbReference type="GO" id="GO:0044233">
    <property type="term" value="C:mitochondria-associated endoplasmic reticulum membrane contact site"/>
    <property type="evidence" value="ECO:0007669"/>
    <property type="project" value="TreeGrafter"/>
</dbReference>
<dbReference type="GO" id="GO:0034274">
    <property type="term" value="C:Atg12-Atg5-Atg16 complex"/>
    <property type="evidence" value="ECO:0007669"/>
    <property type="project" value="TreeGrafter"/>
</dbReference>
<accession>A0A096P9R8</accession>
<dbReference type="EMBL" id="CAID01000018">
    <property type="protein sequence ID" value="CEG00760.1"/>
    <property type="molecule type" value="Genomic_DNA"/>
</dbReference>
<dbReference type="GO" id="GO:0019776">
    <property type="term" value="F:Atg8-family ligase activity"/>
    <property type="evidence" value="ECO:0007669"/>
    <property type="project" value="TreeGrafter"/>
</dbReference>
<dbReference type="InterPro" id="IPR042526">
    <property type="entry name" value="Atg5_HR"/>
</dbReference>
<reference evidence="9" key="1">
    <citation type="journal article" date="2006" name="Proc. Natl. Acad. Sci. U.S.A.">
        <title>Genome analysis of the smallest free-living eukaryote Ostreococcus tauri unveils many unique features.</title>
        <authorList>
            <person name="Derelle E."/>
            <person name="Ferraz C."/>
            <person name="Rombauts S."/>
            <person name="Rouze P."/>
            <person name="Worden A.Z."/>
            <person name="Robbens S."/>
            <person name="Partensky F."/>
            <person name="Degroeve S."/>
            <person name="Echeynie S."/>
            <person name="Cooke R."/>
            <person name="Saeys Y."/>
            <person name="Wuyts J."/>
            <person name="Jabbari K."/>
            <person name="Bowler C."/>
            <person name="Panaud O."/>
            <person name="Piegu B."/>
            <person name="Ball S.G."/>
            <person name="Ral J.-P."/>
            <person name="Bouget F.-Y."/>
            <person name="Piganeau G."/>
            <person name="De Baets B."/>
            <person name="Picard A."/>
            <person name="Delseny M."/>
            <person name="Demaille J."/>
            <person name="Van de Peer Y."/>
            <person name="Moreau H."/>
        </authorList>
    </citation>
    <scope>NUCLEOTIDE SEQUENCE [LARGE SCALE GENOMIC DNA]</scope>
    <source>
        <strain evidence="9">OTTH 0595 / CCAP 157/2 / RCC745</strain>
    </source>
</reference>
<dbReference type="GeneID" id="9838338"/>
<dbReference type="GO" id="GO:0061908">
    <property type="term" value="C:phagophore"/>
    <property type="evidence" value="ECO:0007669"/>
    <property type="project" value="TreeGrafter"/>
</dbReference>
<comment type="subcellular location">
    <subcellularLocation>
        <location evidence="5">Cytoplasm</location>
    </subcellularLocation>
</comment>
<evidence type="ECO:0000256" key="3">
    <source>
        <dbReference type="ARBA" id="ARBA00022843"/>
    </source>
</evidence>
<organism evidence="8 9">
    <name type="scientific">Ostreococcus tauri</name>
    <name type="common">Marine green alga</name>
    <dbReference type="NCBI Taxonomy" id="70448"/>
    <lineage>
        <taxon>Eukaryota</taxon>
        <taxon>Viridiplantae</taxon>
        <taxon>Chlorophyta</taxon>
        <taxon>Mamiellophyceae</taxon>
        <taxon>Mamiellales</taxon>
        <taxon>Bathycoccaceae</taxon>
        <taxon>Ostreococcus</taxon>
    </lineage>
</organism>
<dbReference type="Proteomes" id="UP000009170">
    <property type="component" value="Unassembled WGS sequence"/>
</dbReference>
<keyword evidence="4 5" id="KW-0072">Autophagy</keyword>
<dbReference type="PANTHER" id="PTHR13040:SF2">
    <property type="entry name" value="AUTOPHAGY PROTEIN 5"/>
    <property type="match status" value="1"/>
</dbReference>
<dbReference type="InterPro" id="IPR007239">
    <property type="entry name" value="Atg5"/>
</dbReference>
<evidence type="ECO:0000256" key="2">
    <source>
        <dbReference type="ARBA" id="ARBA00022499"/>
    </source>
</evidence>
<keyword evidence="2 5" id="KW-1017">Isopeptide bond</keyword>
<comment type="similarity">
    <text evidence="1 5">Belongs to the ATG5 family.</text>
</comment>
<evidence type="ECO:0000256" key="5">
    <source>
        <dbReference type="RuleBase" id="RU361202"/>
    </source>
</evidence>
<comment type="caution">
    <text evidence="8">The sequence shown here is derived from an EMBL/GenBank/DDBJ whole genome shotgun (WGS) entry which is preliminary data.</text>
</comment>
<evidence type="ECO:0000256" key="1">
    <source>
        <dbReference type="ARBA" id="ARBA00006910"/>
    </source>
</evidence>
<evidence type="ECO:0000313" key="8">
    <source>
        <dbReference type="EMBL" id="CEG00760.1"/>
    </source>
</evidence>
<dbReference type="AlphaFoldDB" id="A0A096P9R8"/>
<evidence type="ECO:0000259" key="6">
    <source>
        <dbReference type="Pfam" id="PF04106"/>
    </source>
</evidence>